<dbReference type="Proteomes" id="UP001516400">
    <property type="component" value="Unassembled WGS sequence"/>
</dbReference>
<reference evidence="2 3" key="1">
    <citation type="journal article" date="2021" name="BMC Biol.">
        <title>Horizontally acquired antibacterial genes associated with adaptive radiation of ladybird beetles.</title>
        <authorList>
            <person name="Li H.S."/>
            <person name="Tang X.F."/>
            <person name="Huang Y.H."/>
            <person name="Xu Z.Y."/>
            <person name="Chen M.L."/>
            <person name="Du X.Y."/>
            <person name="Qiu B.Y."/>
            <person name="Chen P.T."/>
            <person name="Zhang W."/>
            <person name="Slipinski A."/>
            <person name="Escalona H.E."/>
            <person name="Waterhouse R.M."/>
            <person name="Zwick A."/>
            <person name="Pang H."/>
        </authorList>
    </citation>
    <scope>NUCLEOTIDE SEQUENCE [LARGE SCALE GENOMIC DNA]</scope>
    <source>
        <strain evidence="2">SYSU2018</strain>
    </source>
</reference>
<proteinExistence type="predicted"/>
<organism evidence="2 3">
    <name type="scientific">Cryptolaemus montrouzieri</name>
    <dbReference type="NCBI Taxonomy" id="559131"/>
    <lineage>
        <taxon>Eukaryota</taxon>
        <taxon>Metazoa</taxon>
        <taxon>Ecdysozoa</taxon>
        <taxon>Arthropoda</taxon>
        <taxon>Hexapoda</taxon>
        <taxon>Insecta</taxon>
        <taxon>Pterygota</taxon>
        <taxon>Neoptera</taxon>
        <taxon>Endopterygota</taxon>
        <taxon>Coleoptera</taxon>
        <taxon>Polyphaga</taxon>
        <taxon>Cucujiformia</taxon>
        <taxon>Coccinelloidea</taxon>
        <taxon>Coccinellidae</taxon>
        <taxon>Scymninae</taxon>
        <taxon>Scymnini</taxon>
        <taxon>Cryptolaemus</taxon>
    </lineage>
</organism>
<comment type="caution">
    <text evidence="2">The sequence shown here is derived from an EMBL/GenBank/DDBJ whole genome shotgun (WGS) entry which is preliminary data.</text>
</comment>
<gene>
    <name evidence="2" type="ORF">HHI36_019168</name>
</gene>
<keyword evidence="3" id="KW-1185">Reference proteome</keyword>
<accession>A0ABD2P2Y7</accession>
<evidence type="ECO:0000256" key="1">
    <source>
        <dbReference type="SAM" id="MobiDB-lite"/>
    </source>
</evidence>
<sequence>MKRWVKPNDSTPDEANEKPSTSNVKRRKFCNEYLAFGITSTNLNGKEIPHALNELNLGLQWRDNIFQVEDKIETILKKLDLWTNRTIKENYNHFPTLAAFLESSGEATLPTQVQD</sequence>
<evidence type="ECO:0000313" key="3">
    <source>
        <dbReference type="Proteomes" id="UP001516400"/>
    </source>
</evidence>
<evidence type="ECO:0000313" key="2">
    <source>
        <dbReference type="EMBL" id="KAL3285041.1"/>
    </source>
</evidence>
<protein>
    <submittedName>
        <fullName evidence="2">Uncharacterized protein</fullName>
    </submittedName>
</protein>
<dbReference type="AlphaFoldDB" id="A0ABD2P2Y7"/>
<name>A0ABD2P2Y7_9CUCU</name>
<dbReference type="EMBL" id="JABFTP020000165">
    <property type="protein sequence ID" value="KAL3285041.1"/>
    <property type="molecule type" value="Genomic_DNA"/>
</dbReference>
<feature type="region of interest" description="Disordered" evidence="1">
    <location>
        <begin position="1"/>
        <end position="23"/>
    </location>
</feature>